<dbReference type="STRING" id="357804.Ping_3599"/>
<gene>
    <name evidence="1" type="ordered locus">Ping_3599</name>
</gene>
<evidence type="ECO:0000313" key="1">
    <source>
        <dbReference type="EMBL" id="ABM05282.1"/>
    </source>
</evidence>
<name>A1T0L7_PSYIN</name>
<dbReference type="GO" id="GO:0044780">
    <property type="term" value="P:bacterial-type flagellum assembly"/>
    <property type="evidence" value="ECO:0007669"/>
    <property type="project" value="InterPro"/>
</dbReference>
<accession>A1T0L7</accession>
<dbReference type="InterPro" id="IPR036679">
    <property type="entry name" value="FlgN-like_sf"/>
</dbReference>
<reference evidence="1 2" key="1">
    <citation type="submission" date="2007-01" db="EMBL/GenBank/DDBJ databases">
        <title>Complete sequence of Psychromonas ingrahamii 37.</title>
        <authorList>
            <consortium name="US DOE Joint Genome Institute"/>
            <person name="Copeland A."/>
            <person name="Lucas S."/>
            <person name="Lapidus A."/>
            <person name="Barry K."/>
            <person name="Detter J.C."/>
            <person name="Glavina del Rio T."/>
            <person name="Hammon N."/>
            <person name="Israni S."/>
            <person name="Dalin E."/>
            <person name="Tice H."/>
            <person name="Pitluck S."/>
            <person name="Thompson L.S."/>
            <person name="Brettin T."/>
            <person name="Bruce D."/>
            <person name="Han C."/>
            <person name="Tapia R."/>
            <person name="Schmutz J."/>
            <person name="Larimer F."/>
            <person name="Land M."/>
            <person name="Hauser L."/>
            <person name="Kyrpides N."/>
            <person name="Ivanova N."/>
            <person name="Staley J."/>
            <person name="Richardson P."/>
        </authorList>
    </citation>
    <scope>NUCLEOTIDE SEQUENCE [LARGE SCALE GENOMIC DNA]</scope>
    <source>
        <strain evidence="1 2">37</strain>
    </source>
</reference>
<dbReference type="Proteomes" id="UP000000639">
    <property type="component" value="Chromosome"/>
</dbReference>
<evidence type="ECO:0000313" key="2">
    <source>
        <dbReference type="Proteomes" id="UP000000639"/>
    </source>
</evidence>
<proteinExistence type="predicted"/>
<keyword evidence="2" id="KW-1185">Reference proteome</keyword>
<protein>
    <submittedName>
        <fullName evidence="1">Predicted ATPases involved in pili biogenesis, PilT</fullName>
    </submittedName>
</protein>
<dbReference type="SUPFAM" id="SSF140566">
    <property type="entry name" value="FlgN-like"/>
    <property type="match status" value="1"/>
</dbReference>
<dbReference type="Gene3D" id="1.20.58.300">
    <property type="entry name" value="FlgN-like"/>
    <property type="match status" value="1"/>
</dbReference>
<sequence length="136" mass="15378">MTKKEMLTIFHRTIVSDFQVACALTDLLESVRDSCLKMDGESLSCTNDKIIASIDALRKNHLKRLKIVNAFGFSQKIDKFVASLPPKINTQLSAELEKLFNILRKCEQKNNNNGQLFAGQHELISQLSKQSINIKI</sequence>
<dbReference type="HOGENOM" id="CLU_1873719_0_0_6"/>
<dbReference type="OrthoDB" id="5600584at2"/>
<dbReference type="EMBL" id="CP000510">
    <property type="protein sequence ID" value="ABM05282.1"/>
    <property type="molecule type" value="Genomic_DNA"/>
</dbReference>
<dbReference type="AlphaFoldDB" id="A1T0L7"/>
<organism evidence="1 2">
    <name type="scientific">Psychromonas ingrahamii (strain DSM 17664 / CCUG 51855 / 37)</name>
    <dbReference type="NCBI Taxonomy" id="357804"/>
    <lineage>
        <taxon>Bacteria</taxon>
        <taxon>Pseudomonadati</taxon>
        <taxon>Pseudomonadota</taxon>
        <taxon>Gammaproteobacteria</taxon>
        <taxon>Alteromonadales</taxon>
        <taxon>Psychromonadaceae</taxon>
        <taxon>Psychromonas</taxon>
    </lineage>
</organism>
<dbReference type="KEGG" id="pin:Ping_3599"/>
<dbReference type="RefSeq" id="WP_011771830.1">
    <property type="nucleotide sequence ID" value="NC_008709.1"/>
</dbReference>